<gene>
    <name evidence="1" type="ORF">HMPREF3226_01518</name>
</gene>
<reference evidence="2" key="1">
    <citation type="submission" date="2016-01" db="EMBL/GenBank/DDBJ databases">
        <authorList>
            <person name="Mitreva M."/>
            <person name="Pepin K.H."/>
            <person name="Mihindukulasuriya K.A."/>
            <person name="Fulton R."/>
            <person name="Fronick C."/>
            <person name="O'Laughlin M."/>
            <person name="Miner T."/>
            <person name="Herter B."/>
            <person name="Rosa B.A."/>
            <person name="Cordes M."/>
            <person name="Tomlinson C."/>
            <person name="Wollam A."/>
            <person name="Palsikar V.B."/>
            <person name="Mardis E.R."/>
            <person name="Wilson R.K."/>
        </authorList>
    </citation>
    <scope>NUCLEOTIDE SEQUENCE [LARGE SCALE GENOMIC DNA]</scope>
    <source>
        <strain evidence="2">MJR7716</strain>
    </source>
</reference>
<protein>
    <submittedName>
        <fullName evidence="1">Uncharacterized protein</fullName>
    </submittedName>
</protein>
<dbReference type="PATRIC" id="fig|28128.5.peg.1553"/>
<sequence length="108" mass="12407">MSIIVNPPIVYEKQLGEREEDSTKTHELLPAIANLLPIHWSAFGKSTVSFQATKGQLSLSKVRFLAFRKLKNDNKTTNYHYAFADWKFFEVDISVIIIYKITLFPISS</sequence>
<evidence type="ECO:0000313" key="1">
    <source>
        <dbReference type="EMBL" id="KXA38662.1"/>
    </source>
</evidence>
<comment type="caution">
    <text evidence="1">The sequence shown here is derived from an EMBL/GenBank/DDBJ whole genome shotgun (WGS) entry which is preliminary data.</text>
</comment>
<dbReference type="Proteomes" id="UP000070533">
    <property type="component" value="Unassembled WGS sequence"/>
</dbReference>
<dbReference type="AlphaFoldDB" id="A0A133Q725"/>
<keyword evidence="2" id="KW-1185">Reference proteome</keyword>
<accession>A0A133Q725</accession>
<organism evidence="1 2">
    <name type="scientific">Prevotella corporis</name>
    <dbReference type="NCBI Taxonomy" id="28128"/>
    <lineage>
        <taxon>Bacteria</taxon>
        <taxon>Pseudomonadati</taxon>
        <taxon>Bacteroidota</taxon>
        <taxon>Bacteroidia</taxon>
        <taxon>Bacteroidales</taxon>
        <taxon>Prevotellaceae</taxon>
        <taxon>Prevotella</taxon>
    </lineage>
</organism>
<dbReference type="EMBL" id="LRQG01000108">
    <property type="protein sequence ID" value="KXA38662.1"/>
    <property type="molecule type" value="Genomic_DNA"/>
</dbReference>
<name>A0A133Q725_9BACT</name>
<proteinExistence type="predicted"/>
<evidence type="ECO:0000313" key="2">
    <source>
        <dbReference type="Proteomes" id="UP000070533"/>
    </source>
</evidence>